<dbReference type="SMART" id="SM00343">
    <property type="entry name" value="ZnF_C2HC"/>
    <property type="match status" value="1"/>
</dbReference>
<dbReference type="Gene3D" id="3.10.10.10">
    <property type="entry name" value="HIV Type 1 Reverse Transcriptase, subunit A, domain 1"/>
    <property type="match status" value="1"/>
</dbReference>
<protein>
    <recommendedName>
        <fullName evidence="11">Reverse transcriptase</fullName>
    </recommendedName>
</protein>
<dbReference type="InterPro" id="IPR000477">
    <property type="entry name" value="RT_dom"/>
</dbReference>
<keyword evidence="3" id="KW-0238">DNA-binding</keyword>
<dbReference type="SUPFAM" id="SSF57756">
    <property type="entry name" value="Retrovirus zinc finger-like domains"/>
    <property type="match status" value="1"/>
</dbReference>
<keyword evidence="4" id="KW-0863">Zinc-finger</keyword>
<evidence type="ECO:0000259" key="6">
    <source>
        <dbReference type="PROSITE" id="PS50158"/>
    </source>
</evidence>
<dbReference type="FunFam" id="3.10.20.370:FF:000001">
    <property type="entry name" value="Retrovirus-related Pol polyprotein from transposon 17.6-like protein"/>
    <property type="match status" value="1"/>
</dbReference>
<dbReference type="FunFam" id="3.30.70.270:FF:000062">
    <property type="entry name" value="Uncharacterized protein"/>
    <property type="match status" value="1"/>
</dbReference>
<dbReference type="EnsemblMetazoa" id="XM_030988007">
    <property type="protein sequence ID" value="XP_030843867"/>
    <property type="gene ID" value="LOC115924968"/>
</dbReference>
<dbReference type="CDD" id="cd09274">
    <property type="entry name" value="RNase_HI_RT_Ty3"/>
    <property type="match status" value="1"/>
</dbReference>
<dbReference type="SUPFAM" id="SSF56672">
    <property type="entry name" value="DNA/RNA polymerases"/>
    <property type="match status" value="1"/>
</dbReference>
<dbReference type="GO" id="GO:0004190">
    <property type="term" value="F:aspartic-type endopeptidase activity"/>
    <property type="evidence" value="ECO:0007669"/>
    <property type="project" value="UniProtKB-KW"/>
</dbReference>
<dbReference type="InterPro" id="IPR036397">
    <property type="entry name" value="RNaseH_sf"/>
</dbReference>
<evidence type="ECO:0000256" key="4">
    <source>
        <dbReference type="PROSITE-ProRule" id="PRU00047"/>
    </source>
</evidence>
<evidence type="ECO:0000256" key="5">
    <source>
        <dbReference type="SAM" id="MobiDB-lite"/>
    </source>
</evidence>
<dbReference type="Pfam" id="PF00098">
    <property type="entry name" value="zf-CCHC"/>
    <property type="match status" value="1"/>
</dbReference>
<accession>A0A7M7P4U5</accession>
<dbReference type="Pfam" id="PF17919">
    <property type="entry name" value="RT_RNaseH_2"/>
    <property type="match status" value="1"/>
</dbReference>
<dbReference type="PROSITE" id="PS50158">
    <property type="entry name" value="ZF_CCHC"/>
    <property type="match status" value="1"/>
</dbReference>
<dbReference type="InterPro" id="IPR036875">
    <property type="entry name" value="Znf_CCHC_sf"/>
</dbReference>
<feature type="region of interest" description="Disordered" evidence="5">
    <location>
        <begin position="1939"/>
        <end position="1984"/>
    </location>
</feature>
<dbReference type="Pfam" id="PF00665">
    <property type="entry name" value="rve"/>
    <property type="match status" value="1"/>
</dbReference>
<feature type="domain" description="CCHC-type" evidence="6">
    <location>
        <begin position="409"/>
        <end position="422"/>
    </location>
</feature>
<dbReference type="InterPro" id="IPR041577">
    <property type="entry name" value="RT_RNaseH_2"/>
</dbReference>
<dbReference type="Gene3D" id="1.10.340.70">
    <property type="match status" value="1"/>
</dbReference>
<dbReference type="SUPFAM" id="SSF53098">
    <property type="entry name" value="Ribonuclease H-like"/>
    <property type="match status" value="1"/>
</dbReference>
<dbReference type="GO" id="GO:0003677">
    <property type="term" value="F:DNA binding"/>
    <property type="evidence" value="ECO:0007669"/>
    <property type="project" value="UniProtKB-KW"/>
</dbReference>
<feature type="region of interest" description="Disordered" evidence="5">
    <location>
        <begin position="442"/>
        <end position="462"/>
    </location>
</feature>
<dbReference type="Gene3D" id="3.10.20.370">
    <property type="match status" value="1"/>
</dbReference>
<dbReference type="Pfam" id="PF14893">
    <property type="entry name" value="PNMA"/>
    <property type="match status" value="1"/>
</dbReference>
<feature type="compositionally biased region" description="Polar residues" evidence="5">
    <location>
        <begin position="382"/>
        <end position="403"/>
    </location>
</feature>
<dbReference type="Gene3D" id="3.30.70.270">
    <property type="match status" value="2"/>
</dbReference>
<dbReference type="InterPro" id="IPR012337">
    <property type="entry name" value="RNaseH-like_sf"/>
</dbReference>
<evidence type="ECO:0000259" key="7">
    <source>
        <dbReference type="PROSITE" id="PS50878"/>
    </source>
</evidence>
<organism evidence="9 10">
    <name type="scientific">Strongylocentrotus purpuratus</name>
    <name type="common">Purple sea urchin</name>
    <dbReference type="NCBI Taxonomy" id="7668"/>
    <lineage>
        <taxon>Eukaryota</taxon>
        <taxon>Metazoa</taxon>
        <taxon>Echinodermata</taxon>
        <taxon>Eleutherozoa</taxon>
        <taxon>Echinozoa</taxon>
        <taxon>Echinoidea</taxon>
        <taxon>Euechinoidea</taxon>
        <taxon>Echinacea</taxon>
        <taxon>Camarodonta</taxon>
        <taxon>Echinidea</taxon>
        <taxon>Strongylocentrotidae</taxon>
        <taxon>Strongylocentrotus</taxon>
    </lineage>
</organism>
<name>A0A7M7P4U5_STRPU</name>
<dbReference type="InterPro" id="IPR041588">
    <property type="entry name" value="Integrase_H2C2"/>
</dbReference>
<keyword evidence="2" id="KW-0064">Aspartyl protease</keyword>
<dbReference type="InterPro" id="IPR043128">
    <property type="entry name" value="Rev_trsase/Diguanyl_cyclase"/>
</dbReference>
<dbReference type="CDD" id="cd00303">
    <property type="entry name" value="retropepsin_like"/>
    <property type="match status" value="1"/>
</dbReference>
<feature type="domain" description="Integrase catalytic" evidence="8">
    <location>
        <begin position="1474"/>
        <end position="1632"/>
    </location>
</feature>
<dbReference type="GO" id="GO:0015074">
    <property type="term" value="P:DNA integration"/>
    <property type="evidence" value="ECO:0007669"/>
    <property type="project" value="InterPro"/>
</dbReference>
<dbReference type="PANTHER" id="PTHR37984">
    <property type="entry name" value="PROTEIN CBG26694"/>
    <property type="match status" value="1"/>
</dbReference>
<dbReference type="OrthoDB" id="115435at2759"/>
<dbReference type="OMA" id="NCTHNEA"/>
<dbReference type="FunFam" id="3.10.10.10:FF:000004">
    <property type="entry name" value="Uncharacterized protein"/>
    <property type="match status" value="1"/>
</dbReference>
<dbReference type="KEGG" id="spu:115924968"/>
<dbReference type="Pfam" id="PF17921">
    <property type="entry name" value="Integrase_H2C2"/>
    <property type="match status" value="1"/>
</dbReference>
<feature type="domain" description="Reverse transcriptase" evidence="7">
    <location>
        <begin position="829"/>
        <end position="1008"/>
    </location>
</feature>
<dbReference type="PROSITE" id="PS50878">
    <property type="entry name" value="RT_POL"/>
    <property type="match status" value="1"/>
</dbReference>
<sequence>MAANSLKEFGQEWCKEEGITADNALLLVTPTMAMPDEVFALAISDRFPTLSGILRKNEPTNNETLILCMFEGASPVVGVGREIHISVDGDTVCHVVRLEESDPSKVGRITIKDLKDSGLVDEWMKAKGATVLKEEVSKKENVSRSHSPATNYSDREVPSLSASLSKCALTINYRQLRCFSGARNPARDEDTYPLWIEHVEGQMDEWRDLGDGECRKRIREALRPPASSIITDLRREFPQADSYEYLKALDLAYGDTNTDDELFVKFHNTTQLEGERPSEYLSRLQEILRQVVRRGVIKPADSNRVRLKRFIRGVLYNEMLLVKLHLRDKLIHPPSFLQLLSSVRKQEVEDSMKASLTRPKQRVDQGKRAAAHNCVEAPVQISRASTPSESTPPKQTPPRSHSNTSEVICFKCGEVGHISKICNSPAAPEIISKKLIQFISRQAGKRQRTPGKERPGVHLSTAPQQVCDVPPGLVGDSITQKCWVDGIETTSLIDSGSQVTLIQKSLFAKLDRELHPMRDLVLYHGGDGTLPYLGYAYVNIGFEKTFSGTGTQFSTLALVVPDAQHQRTHSVVIGTNSGLFRNCFESCKRLAGVRFAQTLQISPVCKDIYSSLSKKQTLPADGKLGTIRSRKKHEIHIPPHSSHTIIGQCRNTLRAPATAVIESHSPTRLAKGLEVIPSVVDVPGEAFCKVEVLLVNKSSKQITIPGNCPLADLFIPEWCRQPPNQGSTNAIHASSSATSAEMGTTIPHDIDVADLPISWGPITPEWKERLLHQCRRRKTVFSRHDFDLGCSAYAEHQINVNDSTPFRERSRRVAPSDLKDLQQHLQQLLDHKVIKESRSPYASPIVLVRKKNGSLRMCVDYRTLNSRTIPDQYAVPLIQEAIDCLNGNKWFSVIDLKSGFYQIPMREEDKEKTAFICPLGFYQFERMPQGVKGAPATFQRLMEKCMSGLNMMEVLVYMDDLIIFSKTLEEMEERLGRVLDRMHEFGLKASPEKCQFCCESVKYLGHVVSAEGVQTDPDKVADLATWPRPETIRQVKSFLGFAGYYRRFIKDYSKISRPLNVLTIGCVYPKKRGQPPPKRQPDPNARRANDSISDLWTSECEDAFQTLKKLLVSAPVLAFADLSQPFVLHVDASRDGLGGVLYQEHEGKLRPVAYGSRGLSASEKNYPAHKLEFLALKWAVTDKFRDYLYGAKGTRIMTDNNPLTYILSSAKLDATGHRWLAALSCFDFSIHYKPGKANIEADALSRKPQNPALDEEYEQRQKWKLSDLEARLRDDVDVTCPQEAISALYQRYDAVPKTEVSTTPRVTHKHGPMIETLCASAESIPSLYAKGSDLNKVDWSQAQKADQIVNLVRSHVEQGKKPSSLDGVHHDAKLMLREFDRLVLRQGILYRSFLDSLGKTHYQLVLPSSSRRQAMRGIHDEVGHLGIERSIAFARDRFYWPKMSAEITEWVKHCPRCVARKSHQHPSAPLVSIKTTSPLELVCMDFLSLEPDRSNKKSILVVTDHYTRYAQAFPTKDQTAKTVAKVLWENFFVHYGLPQRLHSDQGRDFESKVIYELTRLLGVQKSRTTPYHPQGDPQPERFNRTLLGMLGTLEEEKKQNWSKYVSALVHAYNCSKHDSTGFSPYLLMFGREARLPVDLRFGTSPDNHSGTDHVQYVQGLREQLARAYKLASEASDKSAEANKRRYDAKVRENDLQTGDRVLVRNVGLTGKHKLADKWFREPQIVVRRINPDMPVYKVKPENGEGRERTLHRNLLLPIEYFNETVSPNVERVRKGPSHRTRSKQVLAAELSHSSDEPVSDDEGVALLFPEMPMSQLNTLPAPGLRVDAPEFVPDRVRPIPEIPSPIIVEDGSDEGSIRDGSPALSMIEPMSLESDEEVLFPLNEFPELIEPQQRTEEVGYGDQILRRENMDSEEMGADPVDQMGNISLENPFVSIDVPGVLPGTEPSATDADSEPQSIRRSTRSSKPPQRMVYRDLGDPTTRSATSSGLFARLRLKIFGF</sequence>
<reference evidence="9" key="2">
    <citation type="submission" date="2021-01" db="UniProtKB">
        <authorList>
            <consortium name="EnsemblMetazoa"/>
        </authorList>
    </citation>
    <scope>IDENTIFICATION</scope>
</reference>
<keyword evidence="4" id="KW-0862">Zinc</keyword>
<keyword evidence="2" id="KW-0378">Hydrolase</keyword>
<evidence type="ECO:0000256" key="1">
    <source>
        <dbReference type="ARBA" id="ARBA00022670"/>
    </source>
</evidence>
<dbReference type="PROSITE" id="PS50994">
    <property type="entry name" value="INTEGRASE"/>
    <property type="match status" value="1"/>
</dbReference>
<dbReference type="InterPro" id="IPR050951">
    <property type="entry name" value="Retrovirus_Pol_polyprotein"/>
</dbReference>
<dbReference type="Gene3D" id="3.30.420.10">
    <property type="entry name" value="Ribonuclease H-like superfamily/Ribonuclease H"/>
    <property type="match status" value="1"/>
</dbReference>
<dbReference type="InParanoid" id="A0A7M7P4U5"/>
<dbReference type="GO" id="GO:0006508">
    <property type="term" value="P:proteolysis"/>
    <property type="evidence" value="ECO:0007669"/>
    <property type="project" value="UniProtKB-KW"/>
</dbReference>
<dbReference type="InterPro" id="IPR001584">
    <property type="entry name" value="Integrase_cat-core"/>
</dbReference>
<reference evidence="10" key="1">
    <citation type="submission" date="2015-02" db="EMBL/GenBank/DDBJ databases">
        <title>Genome sequencing for Strongylocentrotus purpuratus.</title>
        <authorList>
            <person name="Murali S."/>
            <person name="Liu Y."/>
            <person name="Vee V."/>
            <person name="English A."/>
            <person name="Wang M."/>
            <person name="Skinner E."/>
            <person name="Han Y."/>
            <person name="Muzny D.M."/>
            <person name="Worley K.C."/>
            <person name="Gibbs R.A."/>
        </authorList>
    </citation>
    <scope>NUCLEOTIDE SEQUENCE</scope>
</reference>
<keyword evidence="10" id="KW-1185">Reference proteome</keyword>
<dbReference type="FunFam" id="3.30.420.10:FF:000269">
    <property type="entry name" value="Uncharacterized protein"/>
    <property type="match status" value="1"/>
</dbReference>
<evidence type="ECO:0000256" key="3">
    <source>
        <dbReference type="ARBA" id="ARBA00023125"/>
    </source>
</evidence>
<proteinExistence type="predicted"/>
<dbReference type="Proteomes" id="UP000007110">
    <property type="component" value="Unassembled WGS sequence"/>
</dbReference>
<keyword evidence="4" id="KW-0479">Metal-binding</keyword>
<evidence type="ECO:0000313" key="9">
    <source>
        <dbReference type="EnsemblMetazoa" id="XP_030843867"/>
    </source>
</evidence>
<feature type="compositionally biased region" description="Polar residues" evidence="5">
    <location>
        <begin position="1954"/>
        <end position="1967"/>
    </location>
</feature>
<dbReference type="InterPro" id="IPR001878">
    <property type="entry name" value="Znf_CCHC"/>
</dbReference>
<dbReference type="InterPro" id="IPR043502">
    <property type="entry name" value="DNA/RNA_pol_sf"/>
</dbReference>
<dbReference type="InterPro" id="IPR048270">
    <property type="entry name" value="PNMA_C"/>
</dbReference>
<dbReference type="CDD" id="cd01647">
    <property type="entry name" value="RT_LTR"/>
    <property type="match status" value="1"/>
</dbReference>
<keyword evidence="1" id="KW-0645">Protease</keyword>
<dbReference type="FunFam" id="1.10.340.70:FF:000001">
    <property type="entry name" value="Retrovirus-related Pol polyprotein from transposon gypsy-like Protein"/>
    <property type="match status" value="1"/>
</dbReference>
<dbReference type="GO" id="GO:0008270">
    <property type="term" value="F:zinc ion binding"/>
    <property type="evidence" value="ECO:0007669"/>
    <property type="project" value="UniProtKB-KW"/>
</dbReference>
<evidence type="ECO:0000313" key="10">
    <source>
        <dbReference type="Proteomes" id="UP000007110"/>
    </source>
</evidence>
<dbReference type="RefSeq" id="XP_030843867.1">
    <property type="nucleotide sequence ID" value="XM_030988007.1"/>
</dbReference>
<evidence type="ECO:0000256" key="2">
    <source>
        <dbReference type="ARBA" id="ARBA00022750"/>
    </source>
</evidence>
<dbReference type="PANTHER" id="PTHR37984:SF15">
    <property type="entry name" value="INTEGRASE CATALYTIC DOMAIN-CONTAINING PROTEIN"/>
    <property type="match status" value="1"/>
</dbReference>
<dbReference type="Pfam" id="PF00078">
    <property type="entry name" value="RVT_1"/>
    <property type="match status" value="1"/>
</dbReference>
<evidence type="ECO:0008006" key="11">
    <source>
        <dbReference type="Google" id="ProtNLM"/>
    </source>
</evidence>
<evidence type="ECO:0000259" key="8">
    <source>
        <dbReference type="PROSITE" id="PS50994"/>
    </source>
</evidence>
<dbReference type="GeneID" id="115924968"/>
<feature type="region of interest" description="Disordered" evidence="5">
    <location>
        <begin position="351"/>
        <end position="403"/>
    </location>
</feature>